<evidence type="ECO:0000313" key="2">
    <source>
        <dbReference type="Proteomes" id="UP000680365"/>
    </source>
</evidence>
<dbReference type="Gene3D" id="3.40.50.300">
    <property type="entry name" value="P-loop containing nucleotide triphosphate hydrolases"/>
    <property type="match status" value="1"/>
</dbReference>
<gene>
    <name evidence="1" type="ORF">VAMP_25n44</name>
</gene>
<name>A0ABS5QMU8_9BACT</name>
<proteinExistence type="predicted"/>
<organism evidence="1 2">
    <name type="scientific">Candidatus Vampirococcus lugosii</name>
    <dbReference type="NCBI Taxonomy" id="2789015"/>
    <lineage>
        <taxon>Bacteria</taxon>
        <taxon>Candidatus Absconditibacteriota</taxon>
        <taxon>Vampirococcus</taxon>
    </lineage>
</organism>
<dbReference type="EMBL" id="JAEDAM010000016">
    <property type="protein sequence ID" value="MBS8121804.1"/>
    <property type="molecule type" value="Genomic_DNA"/>
</dbReference>
<reference evidence="1 2" key="1">
    <citation type="journal article" date="2021" name="Nat. Commun.">
        <title>Reductive evolution and unique predatory mode in the CPR bacterium Vampirococcus lugosii.</title>
        <authorList>
            <person name="Moreira D."/>
            <person name="Zivanovic Y."/>
            <person name="Lopez-Archilla A.I."/>
            <person name="Iniesto M."/>
            <person name="Lopez-Garcia P."/>
        </authorList>
    </citation>
    <scope>NUCLEOTIDE SEQUENCE [LARGE SCALE GENOMIC DNA]</scope>
    <source>
        <strain evidence="1">Chiprana</strain>
    </source>
</reference>
<dbReference type="RefSeq" id="WP_275052384.1">
    <property type="nucleotide sequence ID" value="NZ_JAEDAM010000016.1"/>
</dbReference>
<dbReference type="InterPro" id="IPR027417">
    <property type="entry name" value="P-loop_NTPase"/>
</dbReference>
<evidence type="ECO:0000313" key="1">
    <source>
        <dbReference type="EMBL" id="MBS8121804.1"/>
    </source>
</evidence>
<accession>A0ABS5QMU8</accession>
<protein>
    <submittedName>
        <fullName evidence="1">Uncharacterized protein</fullName>
    </submittedName>
</protein>
<keyword evidence="2" id="KW-1185">Reference proteome</keyword>
<dbReference type="Proteomes" id="UP000680365">
    <property type="component" value="Unassembled WGS sequence"/>
</dbReference>
<sequence>MLFELNSSYSPTGDQPIAIKQILDGFKSGKKYINIIMSDMNW</sequence>
<comment type="caution">
    <text evidence="1">The sequence shown here is derived from an EMBL/GenBank/DDBJ whole genome shotgun (WGS) entry which is preliminary data.</text>
</comment>